<dbReference type="EMBL" id="JADGIZ020000034">
    <property type="protein sequence ID" value="KAL2914341.1"/>
    <property type="molecule type" value="Genomic_DNA"/>
</dbReference>
<feature type="domain" description="Exocyst complex component Sec10 N-terminal" evidence="6">
    <location>
        <begin position="55"/>
        <end position="168"/>
    </location>
</feature>
<name>A0ABR4N4F0_9FUNG</name>
<feature type="domain" description="Exocyst complex component Sec10-like alpha-helical bundle" evidence="5">
    <location>
        <begin position="177"/>
        <end position="454"/>
    </location>
</feature>
<comment type="similarity">
    <text evidence="1">Belongs to the SEC10 family.</text>
</comment>
<evidence type="ECO:0000256" key="1">
    <source>
        <dbReference type="ARBA" id="ARBA00006572"/>
    </source>
</evidence>
<protein>
    <submittedName>
        <fullName evidence="7">Exocyst complex component 5</fullName>
    </submittedName>
</protein>
<dbReference type="InterPro" id="IPR048627">
    <property type="entry name" value="Sec10_HB"/>
</dbReference>
<dbReference type="Pfam" id="PF07393">
    <property type="entry name" value="Sec10_HB"/>
    <property type="match status" value="2"/>
</dbReference>
<evidence type="ECO:0000313" key="7">
    <source>
        <dbReference type="EMBL" id="KAL2914341.1"/>
    </source>
</evidence>
<evidence type="ECO:0000256" key="3">
    <source>
        <dbReference type="ARBA" id="ARBA00022483"/>
    </source>
</evidence>
<comment type="caution">
    <text evidence="7">The sequence shown here is derived from an EMBL/GenBank/DDBJ whole genome shotgun (WGS) entry which is preliminary data.</text>
</comment>
<gene>
    <name evidence="7" type="primary">SEC10</name>
    <name evidence="7" type="ORF">HK105_206113</name>
</gene>
<feature type="domain" description="Exocyst complex component Sec10-like alpha-helical bundle" evidence="5">
    <location>
        <begin position="487"/>
        <end position="729"/>
    </location>
</feature>
<keyword evidence="3" id="KW-0268">Exocytosis</keyword>
<dbReference type="InterPro" id="IPR048625">
    <property type="entry name" value="Sec10_N"/>
</dbReference>
<dbReference type="Proteomes" id="UP001527925">
    <property type="component" value="Unassembled WGS sequence"/>
</dbReference>
<evidence type="ECO:0000256" key="2">
    <source>
        <dbReference type="ARBA" id="ARBA00022448"/>
    </source>
</evidence>
<evidence type="ECO:0000256" key="4">
    <source>
        <dbReference type="ARBA" id="ARBA00023054"/>
    </source>
</evidence>
<dbReference type="PANTHER" id="PTHR12100">
    <property type="entry name" value="SEC10"/>
    <property type="match status" value="1"/>
</dbReference>
<evidence type="ECO:0000313" key="8">
    <source>
        <dbReference type="Proteomes" id="UP001527925"/>
    </source>
</evidence>
<dbReference type="Pfam" id="PF20667">
    <property type="entry name" value="Sec10_N"/>
    <property type="match status" value="1"/>
</dbReference>
<dbReference type="InterPro" id="IPR009976">
    <property type="entry name" value="Sec10-like"/>
</dbReference>
<dbReference type="PANTHER" id="PTHR12100:SF0">
    <property type="entry name" value="EXOCYST COMPLEX COMPONENT 5"/>
    <property type="match status" value="1"/>
</dbReference>
<keyword evidence="4" id="KW-0175">Coiled coil</keyword>
<evidence type="ECO:0000259" key="5">
    <source>
        <dbReference type="Pfam" id="PF07393"/>
    </source>
</evidence>
<keyword evidence="2" id="KW-0813">Transport</keyword>
<accession>A0ABR4N4F0</accession>
<evidence type="ECO:0000259" key="6">
    <source>
        <dbReference type="Pfam" id="PF20667"/>
    </source>
</evidence>
<proteinExistence type="inferred from homology"/>
<sequence length="756" mass="84148">MATKAESVGVKDLVRYDNFKTRFVPKEFVESILSALVAPRAGAAAAAGQTKDFDPKPLIRAFDMVSDELFRLKKRVQSKIDDQEDQAAASESSRRRKMKDFSDAFDDVHRAFESLDSRLSEVGNTAIRIGEQLETIDKQRTRASEAKDLIQYFSEFNRGVFSRLDTLRRSGPEGEHKAAIIARRLNTIAKEVDIAGTEAARANIEKYCEGLEKNLLAEFDQAYSQADRDTMNQIARTLLDFNGGSSCVQTYVNQHAFFINLLKIAADQEGATHSHLDFSKLDPGLARLYEEIEAAIYNEWDAIVVVFPNAASVIQVFVQRIFAQSIQNYLEVLVERAKSESPRAYLQTLALSHAATGKLVANIHRFDEKVISAALGAPALTSLLNRCFEDLFVPYIENGRYINLELEWLTRMLQQHLSGQSAKMDSSSAAASSAVMSSFMSTMANTMNTVSAMGAELSSQLTGNQSGPGSATGTAAAGLEGYWMPTVDDAANELDDLSAADTKVEPDLGHLQIAKTTTRVLQIFQLQFQTQLLPLLAGSPALHREMILFKNELFSSLEQKVNALLQGKIAVASAWLEVLLSRQKKTDFKPRDDIVAVNTLATPVCNQIVEYVRRIKDEAEESLDGENLEAYLTEIGVSLHSLLLDHFRRFPVSYAGGLVLTKDLAKYHEVIMTFKISLLEERFDMLKELGTVFIVKPENLKTVLNEGYLGRIELHLLYPYLSLRADWSKLLKIEHELFDASEMSSPVHESQTSGQL</sequence>
<reference evidence="7 8" key="1">
    <citation type="submission" date="2023-09" db="EMBL/GenBank/DDBJ databases">
        <title>Pangenome analysis of Batrachochytrium dendrobatidis and related Chytrids.</title>
        <authorList>
            <person name="Yacoub M.N."/>
            <person name="Stajich J.E."/>
            <person name="James T.Y."/>
        </authorList>
    </citation>
    <scope>NUCLEOTIDE SEQUENCE [LARGE SCALE GENOMIC DNA]</scope>
    <source>
        <strain evidence="7 8">JEL0888</strain>
    </source>
</reference>
<keyword evidence="8" id="KW-1185">Reference proteome</keyword>
<organism evidence="7 8">
    <name type="scientific">Polyrhizophydium stewartii</name>
    <dbReference type="NCBI Taxonomy" id="2732419"/>
    <lineage>
        <taxon>Eukaryota</taxon>
        <taxon>Fungi</taxon>
        <taxon>Fungi incertae sedis</taxon>
        <taxon>Chytridiomycota</taxon>
        <taxon>Chytridiomycota incertae sedis</taxon>
        <taxon>Chytridiomycetes</taxon>
        <taxon>Rhizophydiales</taxon>
        <taxon>Rhizophydiales incertae sedis</taxon>
        <taxon>Polyrhizophydium</taxon>
    </lineage>
</organism>